<dbReference type="Proteomes" id="UP000230564">
    <property type="component" value="Unassembled WGS sequence"/>
</dbReference>
<dbReference type="PIRSF" id="PIRSF004749">
    <property type="entry name" value="Pep_def"/>
    <property type="match status" value="1"/>
</dbReference>
<keyword evidence="2" id="KW-0408">Iron</keyword>
<keyword evidence="2" id="KW-0648">Protein biosynthesis</keyword>
<dbReference type="Gene3D" id="3.90.45.10">
    <property type="entry name" value="Peptide deformylase"/>
    <property type="match status" value="1"/>
</dbReference>
<dbReference type="InterPro" id="IPR023635">
    <property type="entry name" value="Peptide_deformylase"/>
</dbReference>
<name>A0A2H0NE03_9BACT</name>
<dbReference type="InterPro" id="IPR036821">
    <property type="entry name" value="Peptide_deformylase_sf"/>
</dbReference>
<gene>
    <name evidence="2 3" type="primary">def</name>
    <name evidence="3" type="ORF">COV55_03875</name>
</gene>
<dbReference type="EC" id="3.5.1.88" evidence="2"/>
<accession>A0A2H0NE03</accession>
<feature type="active site" evidence="2">
    <location>
        <position position="132"/>
    </location>
</feature>
<feature type="binding site" evidence="2">
    <location>
        <position position="89"/>
    </location>
    <ligand>
        <name>Fe cation</name>
        <dbReference type="ChEBI" id="CHEBI:24875"/>
    </ligand>
</feature>
<organism evidence="3 4">
    <name type="scientific">Candidatus Komeilibacteria bacterium CG11_big_fil_rev_8_21_14_0_20_36_20</name>
    <dbReference type="NCBI Taxonomy" id="1974477"/>
    <lineage>
        <taxon>Bacteria</taxon>
        <taxon>Candidatus Komeiliibacteriota</taxon>
    </lineage>
</organism>
<dbReference type="HAMAP" id="MF_00163">
    <property type="entry name" value="Pep_deformylase"/>
    <property type="match status" value="1"/>
</dbReference>
<comment type="cofactor">
    <cofactor evidence="2">
        <name>Fe(2+)</name>
        <dbReference type="ChEBI" id="CHEBI:29033"/>
    </cofactor>
    <text evidence="2">Binds 1 Fe(2+) ion.</text>
</comment>
<dbReference type="PANTHER" id="PTHR10458">
    <property type="entry name" value="PEPTIDE DEFORMYLASE"/>
    <property type="match status" value="1"/>
</dbReference>
<keyword evidence="2" id="KW-0479">Metal-binding</keyword>
<feature type="binding site" evidence="2">
    <location>
        <position position="135"/>
    </location>
    <ligand>
        <name>Fe cation</name>
        <dbReference type="ChEBI" id="CHEBI:24875"/>
    </ligand>
</feature>
<evidence type="ECO:0000313" key="4">
    <source>
        <dbReference type="Proteomes" id="UP000230564"/>
    </source>
</evidence>
<comment type="similarity">
    <text evidence="1 2">Belongs to the polypeptide deformylase family.</text>
</comment>
<dbReference type="NCBIfam" id="NF001159">
    <property type="entry name" value="PRK00150.1-3"/>
    <property type="match status" value="1"/>
</dbReference>
<dbReference type="Pfam" id="PF01327">
    <property type="entry name" value="Pep_deformylase"/>
    <property type="match status" value="1"/>
</dbReference>
<dbReference type="SUPFAM" id="SSF56420">
    <property type="entry name" value="Peptide deformylase"/>
    <property type="match status" value="1"/>
</dbReference>
<dbReference type="CDD" id="cd00487">
    <property type="entry name" value="Pep_deformylase"/>
    <property type="match status" value="1"/>
</dbReference>
<dbReference type="NCBIfam" id="TIGR00079">
    <property type="entry name" value="pept_deformyl"/>
    <property type="match status" value="1"/>
</dbReference>
<feature type="binding site" evidence="2">
    <location>
        <position position="131"/>
    </location>
    <ligand>
        <name>Fe cation</name>
        <dbReference type="ChEBI" id="CHEBI:24875"/>
    </ligand>
</feature>
<keyword evidence="2" id="KW-0378">Hydrolase</keyword>
<sequence>MLKIIKYPDTFLRKASQPINRFDGDLKEMAMAMAQTMYTDDGIGLAGPQVGLSQQIVVMGDRNGHSYTVYVNPEVTFFSKDKTVTEEGCLSLPQIFGLVRRSKKIHIKYKDLDGQSHKEKIKGFQAIVLQHEIDHLNGILFIDRAERITKGQEILDKLKND</sequence>
<reference evidence="3 4" key="1">
    <citation type="submission" date="2017-09" db="EMBL/GenBank/DDBJ databases">
        <title>Depth-based differentiation of microbial function through sediment-hosted aquifers and enrichment of novel symbionts in the deep terrestrial subsurface.</title>
        <authorList>
            <person name="Probst A.J."/>
            <person name="Ladd B."/>
            <person name="Jarett J.K."/>
            <person name="Geller-Mcgrath D.E."/>
            <person name="Sieber C.M."/>
            <person name="Emerson J.B."/>
            <person name="Anantharaman K."/>
            <person name="Thomas B.C."/>
            <person name="Malmstrom R."/>
            <person name="Stieglmeier M."/>
            <person name="Klingl A."/>
            <person name="Woyke T."/>
            <person name="Ryan C.M."/>
            <person name="Banfield J.F."/>
        </authorList>
    </citation>
    <scope>NUCLEOTIDE SEQUENCE [LARGE SCALE GENOMIC DNA]</scope>
    <source>
        <strain evidence="3">CG11_big_fil_rev_8_21_14_0_20_36_20</strain>
    </source>
</reference>
<dbReference type="GO" id="GO:0006412">
    <property type="term" value="P:translation"/>
    <property type="evidence" value="ECO:0007669"/>
    <property type="project" value="UniProtKB-UniRule"/>
</dbReference>
<dbReference type="GO" id="GO:0042586">
    <property type="term" value="F:peptide deformylase activity"/>
    <property type="evidence" value="ECO:0007669"/>
    <property type="project" value="UniProtKB-UniRule"/>
</dbReference>
<comment type="caution">
    <text evidence="3">The sequence shown here is derived from an EMBL/GenBank/DDBJ whole genome shotgun (WGS) entry which is preliminary data.</text>
</comment>
<dbReference type="GO" id="GO:0046872">
    <property type="term" value="F:metal ion binding"/>
    <property type="evidence" value="ECO:0007669"/>
    <property type="project" value="UniProtKB-KW"/>
</dbReference>
<evidence type="ECO:0000256" key="2">
    <source>
        <dbReference type="HAMAP-Rule" id="MF_00163"/>
    </source>
</evidence>
<evidence type="ECO:0000313" key="3">
    <source>
        <dbReference type="EMBL" id="PIR06395.1"/>
    </source>
</evidence>
<dbReference type="PANTHER" id="PTHR10458:SF22">
    <property type="entry name" value="PEPTIDE DEFORMYLASE"/>
    <property type="match status" value="1"/>
</dbReference>
<proteinExistence type="inferred from homology"/>
<evidence type="ECO:0000256" key="1">
    <source>
        <dbReference type="ARBA" id="ARBA00010759"/>
    </source>
</evidence>
<dbReference type="PRINTS" id="PR01576">
    <property type="entry name" value="PDEFORMYLASE"/>
</dbReference>
<comment type="catalytic activity">
    <reaction evidence="2">
        <text>N-terminal N-formyl-L-methionyl-[peptide] + H2O = N-terminal L-methionyl-[peptide] + formate</text>
        <dbReference type="Rhea" id="RHEA:24420"/>
        <dbReference type="Rhea" id="RHEA-COMP:10639"/>
        <dbReference type="Rhea" id="RHEA-COMP:10640"/>
        <dbReference type="ChEBI" id="CHEBI:15377"/>
        <dbReference type="ChEBI" id="CHEBI:15740"/>
        <dbReference type="ChEBI" id="CHEBI:49298"/>
        <dbReference type="ChEBI" id="CHEBI:64731"/>
        <dbReference type="EC" id="3.5.1.88"/>
    </reaction>
</comment>
<comment type="function">
    <text evidence="2">Removes the formyl group from the N-terminal Met of newly synthesized proteins. Requires at least a dipeptide for an efficient rate of reaction. N-terminal L-methionine is a prerequisite for activity but the enzyme has broad specificity at other positions.</text>
</comment>
<protein>
    <recommendedName>
        <fullName evidence="2">Peptide deformylase</fullName>
        <shortName evidence="2">PDF</shortName>
        <ecNumber evidence="2">3.5.1.88</ecNumber>
    </recommendedName>
    <alternativeName>
        <fullName evidence="2">Polypeptide deformylase</fullName>
    </alternativeName>
</protein>
<dbReference type="EMBL" id="PCWQ01000013">
    <property type="protein sequence ID" value="PIR06395.1"/>
    <property type="molecule type" value="Genomic_DNA"/>
</dbReference>
<dbReference type="AlphaFoldDB" id="A0A2H0NE03"/>